<dbReference type="GO" id="GO:0008654">
    <property type="term" value="P:phospholipid biosynthetic process"/>
    <property type="evidence" value="ECO:0007669"/>
    <property type="project" value="UniProtKB-KW"/>
</dbReference>
<dbReference type="SUPFAM" id="SSF56059">
    <property type="entry name" value="Glutathione synthetase ATP-binding domain-like"/>
    <property type="match status" value="1"/>
</dbReference>
<dbReference type="SUPFAM" id="SSF52009">
    <property type="entry name" value="Phosphohistidine domain"/>
    <property type="match status" value="1"/>
</dbReference>
<evidence type="ECO:0000256" key="1">
    <source>
        <dbReference type="ARBA" id="ARBA00022475"/>
    </source>
</evidence>
<dbReference type="Gene3D" id="3.30.1490.20">
    <property type="entry name" value="ATP-grasp fold, A domain"/>
    <property type="match status" value="1"/>
</dbReference>
<protein>
    <submittedName>
        <fullName evidence="13">Phosphoenolpyruvate synthase</fullName>
        <ecNumber evidence="13">2.7.9.2</ecNumber>
    </submittedName>
</protein>
<organism evidence="13 14">
    <name type="scientific">Gloeobacter kilaueensis (strain ATCC BAA-2537 / CCAP 1431/1 / ULC 316 / JS1)</name>
    <dbReference type="NCBI Taxonomy" id="1183438"/>
    <lineage>
        <taxon>Bacteria</taxon>
        <taxon>Bacillati</taxon>
        <taxon>Cyanobacteriota</taxon>
        <taxon>Cyanophyceae</taxon>
        <taxon>Gloeobacterales</taxon>
        <taxon>Gloeobacteraceae</taxon>
        <taxon>Gloeobacter</taxon>
    </lineage>
</organism>
<dbReference type="RefSeq" id="WP_023174439.1">
    <property type="nucleotide sequence ID" value="NC_022600.1"/>
</dbReference>
<keyword evidence="7 10" id="KW-0472">Membrane</keyword>
<keyword evidence="6" id="KW-0443">Lipid metabolism</keyword>
<dbReference type="AlphaFoldDB" id="U5QNN0"/>
<dbReference type="Proteomes" id="UP000017396">
    <property type="component" value="Chromosome"/>
</dbReference>
<keyword evidence="3 13" id="KW-0808">Transferase</keyword>
<keyword evidence="2" id="KW-0444">Lipid biosynthesis</keyword>
<reference evidence="13 14" key="1">
    <citation type="journal article" date="2013" name="PLoS ONE">
        <title>Cultivation and Complete Genome Sequencing of Gloeobacter kilaueensis sp. nov., from a Lava Cave in Kilauea Caldera, Hawai'i.</title>
        <authorList>
            <person name="Saw J.H."/>
            <person name="Schatz M."/>
            <person name="Brown M.V."/>
            <person name="Kunkel D.D."/>
            <person name="Foster J.S."/>
            <person name="Shick H."/>
            <person name="Christensen S."/>
            <person name="Hou S."/>
            <person name="Wan X."/>
            <person name="Donachie S.P."/>
        </authorList>
    </citation>
    <scope>NUCLEOTIDE SEQUENCE [LARGE SCALE GENOMIC DNA]</scope>
    <source>
        <strain evidence="14">JS</strain>
    </source>
</reference>
<feature type="domain" description="PEP-utilising enzyme mobile" evidence="11">
    <location>
        <begin position="835"/>
        <end position="904"/>
    </location>
</feature>
<evidence type="ECO:0000256" key="10">
    <source>
        <dbReference type="SAM" id="Phobius"/>
    </source>
</evidence>
<dbReference type="HOGENOM" id="CLU_005950_0_0_3"/>
<keyword evidence="1" id="KW-1003">Cell membrane</keyword>
<dbReference type="InterPro" id="IPR002192">
    <property type="entry name" value="PPDK_AMP/ATP-bd"/>
</dbReference>
<dbReference type="GO" id="GO:0008986">
    <property type="term" value="F:pyruvate, water dikinase activity"/>
    <property type="evidence" value="ECO:0007669"/>
    <property type="project" value="UniProtKB-EC"/>
</dbReference>
<evidence type="ECO:0000256" key="5">
    <source>
        <dbReference type="ARBA" id="ARBA00022989"/>
    </source>
</evidence>
<feature type="transmembrane region" description="Helical" evidence="10">
    <location>
        <begin position="109"/>
        <end position="130"/>
    </location>
</feature>
<feature type="transmembrane region" description="Helical" evidence="10">
    <location>
        <begin position="142"/>
        <end position="174"/>
    </location>
</feature>
<dbReference type="InterPro" id="IPR003811">
    <property type="entry name" value="G3P_acylTferase_PlsY"/>
</dbReference>
<dbReference type="InterPro" id="IPR008279">
    <property type="entry name" value="PEP-util_enz_mobile_dom"/>
</dbReference>
<keyword evidence="14" id="KW-1185">Reference proteome</keyword>
<evidence type="ECO:0000256" key="9">
    <source>
        <dbReference type="ARBA" id="ARBA00023264"/>
    </source>
</evidence>
<dbReference type="PANTHER" id="PTHR43615:SF1">
    <property type="entry name" value="PPDK_N DOMAIN-CONTAINING PROTEIN"/>
    <property type="match status" value="1"/>
</dbReference>
<evidence type="ECO:0000256" key="8">
    <source>
        <dbReference type="ARBA" id="ARBA00023209"/>
    </source>
</evidence>
<dbReference type="Pfam" id="PF01326">
    <property type="entry name" value="PPDK_N"/>
    <property type="match status" value="2"/>
</dbReference>
<dbReference type="InterPro" id="IPR036637">
    <property type="entry name" value="Phosphohistidine_dom_sf"/>
</dbReference>
<keyword evidence="8" id="KW-0594">Phospholipid biosynthesis</keyword>
<dbReference type="EMBL" id="CP003587">
    <property type="protein sequence ID" value="AGY59204.1"/>
    <property type="molecule type" value="Genomic_DNA"/>
</dbReference>
<dbReference type="Pfam" id="PF00391">
    <property type="entry name" value="PEP-utilizers"/>
    <property type="match status" value="1"/>
</dbReference>
<feature type="domain" description="Pyruvate phosphate dikinase AMP/ATP-binding" evidence="12">
    <location>
        <begin position="378"/>
        <end position="420"/>
    </location>
</feature>
<dbReference type="GO" id="GO:0043772">
    <property type="term" value="F:acyl-phosphate glycerol-3-phosphate acyltransferase activity"/>
    <property type="evidence" value="ECO:0007669"/>
    <property type="project" value="InterPro"/>
</dbReference>
<dbReference type="eggNOG" id="COG0574">
    <property type="taxonomic scope" value="Bacteria"/>
</dbReference>
<dbReference type="KEGG" id="glj:GKIL_2958"/>
<dbReference type="InterPro" id="IPR051549">
    <property type="entry name" value="PEP_Utilizing_Enz"/>
</dbReference>
<keyword evidence="9" id="KW-1208">Phospholipid metabolism</keyword>
<keyword evidence="4 10" id="KW-0812">Transmembrane</keyword>
<proteinExistence type="predicted"/>
<dbReference type="Pfam" id="PF02660">
    <property type="entry name" value="G3P_acyltransf"/>
    <property type="match status" value="1"/>
</dbReference>
<dbReference type="PATRIC" id="fig|1183438.3.peg.2915"/>
<evidence type="ECO:0000256" key="7">
    <source>
        <dbReference type="ARBA" id="ARBA00023136"/>
    </source>
</evidence>
<accession>U5QNN0</accession>
<dbReference type="GO" id="GO:0005886">
    <property type="term" value="C:plasma membrane"/>
    <property type="evidence" value="ECO:0007669"/>
    <property type="project" value="InterPro"/>
</dbReference>
<dbReference type="PANTHER" id="PTHR43615">
    <property type="entry name" value="PHOSPHOENOLPYRUVATE SYNTHASE-RELATED"/>
    <property type="match status" value="1"/>
</dbReference>
<dbReference type="Gene3D" id="3.30.470.20">
    <property type="entry name" value="ATP-grasp fold, B domain"/>
    <property type="match status" value="2"/>
</dbReference>
<dbReference type="GO" id="GO:0005524">
    <property type="term" value="F:ATP binding"/>
    <property type="evidence" value="ECO:0007669"/>
    <property type="project" value="InterPro"/>
</dbReference>
<dbReference type="eggNOG" id="COG0344">
    <property type="taxonomic scope" value="Bacteria"/>
</dbReference>
<sequence length="910" mass="98390">MVLPVLLLAGAFLLGGLPLSGWLVRALTGKDLRRLGTGNVGVSAAFIHAGRWVGILAALAEAARGIVVVLIASGVAGEPDWPLLALSALVAGRYWLGRGAGVTNAFWGLLVYAPTVTYLVGLIWLVPLVIWRGRRGRRRSQLATLIALPLVFYGQSGSLPVTAAAALLALWLGYALVRLPDDMEREQWNTVLNLDQPLDPEVAGFKAANLAQLRRAGVCAPAGWVLPAGKAAEALLALVFPSAQRPWIARSSATGEDGSTASAAGQYLSVANLTTAKELLAAVDQVRASHDAPAAVQYRRDRGIEKSAMAVLVQPQIQGVYSGVVFTRDPVSGDEALVVEAVAGGAAAVVGGQITPLRAIVDRSDTAVPTGEIPANVLEALRDVALAVERCFAGKPQDIEWTFDGERIWVLQARPITTLQPVWTRTIAAEVIPGTIRPLTWSINQPLTCGVWGEIFKIVLGGRARGIDFNQTATLLEGWAYFNATLLTEIFQRMGLPPESLDFLYRGSRFSRPPLTSVMANLPGLLRLAGRDLELEKDFRVIDQDVLAPLLAGLAAEKPEALTPGQLIGRAERIVVGLRLVTYFNILAPLGLALRRALLAVPEDWLGEEASAEVQAVRELGELASEARLEPTAFDRDAKLAAFIERYGYLSEVGTDIAVPTWREHPETVRELFIAMVQIPRPLAVRSQPRTALDRLRRRLVRRRARTRARVAEGYDRLLAHLRWTFVALEAQWREAGVLRAAGDIFFLGEEEVRALVDGRLEANPAALVAERRAAFEHQRQRRVPQIVYGMQMPEEVSPTVETADNLRGIAASRGQVEGTVRVLHTFNASARLDTRTVLVVPYTDAGWAPLLAQASAIVSEVGGKLSHGAIIAREYGLPAVMNVAGATVRLRDGQRVRVDGSSGRIEILG</sequence>
<keyword evidence="13" id="KW-0670">Pyruvate</keyword>
<dbReference type="eggNOG" id="COG3848">
    <property type="taxonomic scope" value="Bacteria"/>
</dbReference>
<dbReference type="Gene3D" id="3.50.30.10">
    <property type="entry name" value="Phosphohistidine domain"/>
    <property type="match status" value="1"/>
</dbReference>
<dbReference type="EC" id="2.7.9.2" evidence="13"/>
<dbReference type="InterPro" id="IPR013815">
    <property type="entry name" value="ATP_grasp_subdomain_1"/>
</dbReference>
<keyword evidence="5 10" id="KW-1133">Transmembrane helix</keyword>
<dbReference type="STRING" id="1183438.GKIL_2958"/>
<name>U5QNN0_GLOK1</name>
<evidence type="ECO:0000256" key="2">
    <source>
        <dbReference type="ARBA" id="ARBA00022516"/>
    </source>
</evidence>
<evidence type="ECO:0000313" key="13">
    <source>
        <dbReference type="EMBL" id="AGY59204.1"/>
    </source>
</evidence>
<evidence type="ECO:0000313" key="14">
    <source>
        <dbReference type="Proteomes" id="UP000017396"/>
    </source>
</evidence>
<evidence type="ECO:0000259" key="11">
    <source>
        <dbReference type="Pfam" id="PF00391"/>
    </source>
</evidence>
<evidence type="ECO:0000256" key="4">
    <source>
        <dbReference type="ARBA" id="ARBA00022692"/>
    </source>
</evidence>
<evidence type="ECO:0000256" key="3">
    <source>
        <dbReference type="ARBA" id="ARBA00022679"/>
    </source>
</evidence>
<evidence type="ECO:0000256" key="6">
    <source>
        <dbReference type="ARBA" id="ARBA00023098"/>
    </source>
</evidence>
<gene>
    <name evidence="13" type="primary">pps</name>
    <name evidence="13" type="ORF">GKIL_2958</name>
</gene>
<feature type="domain" description="Pyruvate phosphate dikinase AMP/ATP-binding" evidence="12">
    <location>
        <begin position="245"/>
        <end position="368"/>
    </location>
</feature>
<evidence type="ECO:0000259" key="12">
    <source>
        <dbReference type="Pfam" id="PF01326"/>
    </source>
</evidence>
<feature type="transmembrane region" description="Helical" evidence="10">
    <location>
        <begin position="50"/>
        <end position="72"/>
    </location>
</feature>
<dbReference type="SMART" id="SM01207">
    <property type="entry name" value="G3P_acyltransf"/>
    <property type="match status" value="1"/>
</dbReference>